<gene>
    <name evidence="1" type="ORF">B296_00007133</name>
</gene>
<dbReference type="AlphaFoldDB" id="A0A426YUA8"/>
<proteinExistence type="predicted"/>
<protein>
    <submittedName>
        <fullName evidence="1">Uncharacterized protein</fullName>
    </submittedName>
</protein>
<dbReference type="Proteomes" id="UP000287651">
    <property type="component" value="Unassembled WGS sequence"/>
</dbReference>
<reference evidence="1 2" key="1">
    <citation type="journal article" date="2014" name="Agronomy (Basel)">
        <title>A Draft Genome Sequence for Ensete ventricosum, the Drought-Tolerant Tree Against Hunger.</title>
        <authorList>
            <person name="Harrison J."/>
            <person name="Moore K.A."/>
            <person name="Paszkiewicz K."/>
            <person name="Jones T."/>
            <person name="Grant M."/>
            <person name="Ambacheew D."/>
            <person name="Muzemil S."/>
            <person name="Studholme D.J."/>
        </authorList>
    </citation>
    <scope>NUCLEOTIDE SEQUENCE [LARGE SCALE GENOMIC DNA]</scope>
</reference>
<comment type="caution">
    <text evidence="1">The sequence shown here is derived from an EMBL/GenBank/DDBJ whole genome shotgun (WGS) entry which is preliminary data.</text>
</comment>
<sequence>MSNSRAMCIMFREWLTDRATGVFGFPGVSRSWGAVVPHYRVAHLESVAIGAFLAGAPAEGPAAGVPLRVGREGENPRSLSIPFPVAARRGSKVGDWSPLRRAEPVLVLTGGGISRVLALGRLPIYRFGRGICVSPLRCFGFKLLDRHSCDIGPSF</sequence>
<dbReference type="EMBL" id="AMZH03010170">
    <property type="protein sequence ID" value="RRT55261.1"/>
    <property type="molecule type" value="Genomic_DNA"/>
</dbReference>
<accession>A0A426YUA8</accession>
<evidence type="ECO:0000313" key="1">
    <source>
        <dbReference type="EMBL" id="RRT55261.1"/>
    </source>
</evidence>
<evidence type="ECO:0000313" key="2">
    <source>
        <dbReference type="Proteomes" id="UP000287651"/>
    </source>
</evidence>
<name>A0A426YUA8_ENSVE</name>
<organism evidence="1 2">
    <name type="scientific">Ensete ventricosum</name>
    <name type="common">Abyssinian banana</name>
    <name type="synonym">Musa ensete</name>
    <dbReference type="NCBI Taxonomy" id="4639"/>
    <lineage>
        <taxon>Eukaryota</taxon>
        <taxon>Viridiplantae</taxon>
        <taxon>Streptophyta</taxon>
        <taxon>Embryophyta</taxon>
        <taxon>Tracheophyta</taxon>
        <taxon>Spermatophyta</taxon>
        <taxon>Magnoliopsida</taxon>
        <taxon>Liliopsida</taxon>
        <taxon>Zingiberales</taxon>
        <taxon>Musaceae</taxon>
        <taxon>Ensete</taxon>
    </lineage>
</organism>